<gene>
    <name evidence="1" type="ORF">SP90_03815</name>
</gene>
<reference evidence="1 2" key="1">
    <citation type="submission" date="2015-01" db="EMBL/GenBank/DDBJ databases">
        <title>Desulfovibrio sp. JC271 draft genome sequence.</title>
        <authorList>
            <person name="Shivani Y."/>
            <person name="Subhash Y."/>
            <person name="Sasikala C."/>
            <person name="Ramana C.V."/>
        </authorList>
    </citation>
    <scope>NUCLEOTIDE SEQUENCE [LARGE SCALE GENOMIC DNA]</scope>
    <source>
        <strain evidence="1 2">JC271</strain>
    </source>
</reference>
<keyword evidence="2" id="KW-1185">Reference proteome</keyword>
<protein>
    <recommendedName>
        <fullName evidence="3">DUF465 domain-containing protein</fullName>
    </recommendedName>
</protein>
<dbReference type="PATRIC" id="fig|1560234.3.peg.2631"/>
<dbReference type="EMBL" id="JXMS01000004">
    <property type="protein sequence ID" value="OBQ55751.1"/>
    <property type="molecule type" value="Genomic_DNA"/>
</dbReference>
<dbReference type="STRING" id="1560234.SP90_03815"/>
<accession>A0A1B7XJT9</accession>
<dbReference type="InterPro" id="IPR038444">
    <property type="entry name" value="DUF465_sf"/>
</dbReference>
<dbReference type="Proteomes" id="UP000091979">
    <property type="component" value="Unassembled WGS sequence"/>
</dbReference>
<dbReference type="OrthoDB" id="5471937at2"/>
<dbReference type="Gene3D" id="6.10.280.50">
    <property type="match status" value="1"/>
</dbReference>
<dbReference type="RefSeq" id="WP_066852777.1">
    <property type="nucleotide sequence ID" value="NZ_JXMS01000004.1"/>
</dbReference>
<evidence type="ECO:0008006" key="3">
    <source>
        <dbReference type="Google" id="ProtNLM"/>
    </source>
</evidence>
<dbReference type="AlphaFoldDB" id="A0A1B7XJT9"/>
<organism evidence="1 2">
    <name type="scientific">Halodesulfovibrio spirochaetisodalis</name>
    <dbReference type="NCBI Taxonomy" id="1560234"/>
    <lineage>
        <taxon>Bacteria</taxon>
        <taxon>Pseudomonadati</taxon>
        <taxon>Thermodesulfobacteriota</taxon>
        <taxon>Desulfovibrionia</taxon>
        <taxon>Desulfovibrionales</taxon>
        <taxon>Desulfovibrionaceae</taxon>
        <taxon>Halodesulfovibrio</taxon>
    </lineage>
</organism>
<sequence>MEVRDVELLEKHLPHDENLKALWDEHILFEKQVDKLESKQFLTPQEELSLREIKKQKLDGKTKIQIMLDRYRELEM</sequence>
<name>A0A1B7XJT9_9BACT</name>
<evidence type="ECO:0000313" key="1">
    <source>
        <dbReference type="EMBL" id="OBQ55751.1"/>
    </source>
</evidence>
<proteinExistence type="predicted"/>
<evidence type="ECO:0000313" key="2">
    <source>
        <dbReference type="Proteomes" id="UP000091979"/>
    </source>
</evidence>
<comment type="caution">
    <text evidence="1">The sequence shown here is derived from an EMBL/GenBank/DDBJ whole genome shotgun (WGS) entry which is preliminary data.</text>
</comment>